<accession>A0A1G8BV58</accession>
<dbReference type="Proteomes" id="UP000198822">
    <property type="component" value="Chromosome I"/>
</dbReference>
<sequence length="391" mass="42119">MARRPIRILASRAGSQAITSELTRRGFLAVAAGSGATAFLAACSGPSTSEAPEATGGALEDALAIYTWGDYDAPETLTGFTDAEGPQITLDSYSSNEEMIARLVAANGTSGFDIIVPTGVFIPQLIEQGLIQELNLDLIPNLANLDPAFAAQDWDPENAYSICKDWGTTGFVFDSTAISRDLVTWEDFLDAAQNEASGRTSLLDAPENITGLYFWANGIPWTTTDEADLAAAEDFLVNTLAQHISAFDSYPGSGAMQQGTQVLMQCWNGDARLGILESEDPDRWQWRLGAPDTELWMDNWCIPVGAPHPEAAHAFIDYVLDPVVSLQELDYIGYHTGVAGIEDAANAEGLERTDIVFFTEEQLATMHNGEVNDAQPRGVEIWNAMKAAAGQ</sequence>
<proteinExistence type="predicted"/>
<dbReference type="PRINTS" id="PR00909">
    <property type="entry name" value="SPERMDNBNDNG"/>
</dbReference>
<dbReference type="GO" id="GO:0015846">
    <property type="term" value="P:polyamine transport"/>
    <property type="evidence" value="ECO:0007669"/>
    <property type="project" value="InterPro"/>
</dbReference>
<evidence type="ECO:0000256" key="2">
    <source>
        <dbReference type="ARBA" id="ARBA00022448"/>
    </source>
</evidence>
<evidence type="ECO:0000256" key="3">
    <source>
        <dbReference type="ARBA" id="ARBA00022729"/>
    </source>
</evidence>
<dbReference type="InterPro" id="IPR006059">
    <property type="entry name" value="SBP"/>
</dbReference>
<dbReference type="AlphaFoldDB" id="A0A1G8BV58"/>
<dbReference type="SUPFAM" id="SSF53850">
    <property type="entry name" value="Periplasmic binding protein-like II"/>
    <property type="match status" value="1"/>
</dbReference>
<dbReference type="RefSeq" id="WP_092503113.1">
    <property type="nucleotide sequence ID" value="NZ_LT629695.1"/>
</dbReference>
<dbReference type="Pfam" id="PF13416">
    <property type="entry name" value="SBP_bac_8"/>
    <property type="match status" value="1"/>
</dbReference>
<name>A0A1G8BV58_9MICO</name>
<protein>
    <submittedName>
        <fullName evidence="5">Spermidine/putrescine transport system substrate-binding protein</fullName>
    </submittedName>
</protein>
<keyword evidence="3" id="KW-0732">Signal</keyword>
<evidence type="ECO:0000256" key="1">
    <source>
        <dbReference type="ARBA" id="ARBA00004418"/>
    </source>
</evidence>
<dbReference type="InterPro" id="IPR001188">
    <property type="entry name" value="Sperm_putr-bd"/>
</dbReference>
<dbReference type="PROSITE" id="PS51318">
    <property type="entry name" value="TAT"/>
    <property type="match status" value="1"/>
</dbReference>
<keyword evidence="2" id="KW-0813">Transport</keyword>
<reference evidence="6" key="1">
    <citation type="submission" date="2016-10" db="EMBL/GenBank/DDBJ databases">
        <authorList>
            <person name="Varghese N."/>
            <person name="Submissions S."/>
        </authorList>
    </citation>
    <scope>NUCLEOTIDE SEQUENCE [LARGE SCALE GENOMIC DNA]</scope>
    <source>
        <strain evidence="6">DSM 22002</strain>
    </source>
</reference>
<comment type="subcellular location">
    <subcellularLocation>
        <location evidence="1">Periplasm</location>
    </subcellularLocation>
</comment>
<evidence type="ECO:0000313" key="5">
    <source>
        <dbReference type="EMBL" id="SDH37085.1"/>
    </source>
</evidence>
<evidence type="ECO:0000313" key="6">
    <source>
        <dbReference type="Proteomes" id="UP000198822"/>
    </source>
</evidence>
<dbReference type="InterPro" id="IPR006311">
    <property type="entry name" value="TAT_signal"/>
</dbReference>
<keyword evidence="6" id="KW-1185">Reference proteome</keyword>
<dbReference type="GO" id="GO:0019808">
    <property type="term" value="F:polyamine binding"/>
    <property type="evidence" value="ECO:0007669"/>
    <property type="project" value="InterPro"/>
</dbReference>
<dbReference type="CDD" id="cd13590">
    <property type="entry name" value="PBP2_PotD_PotF_like"/>
    <property type="match status" value="1"/>
</dbReference>
<dbReference type="GO" id="GO:0042597">
    <property type="term" value="C:periplasmic space"/>
    <property type="evidence" value="ECO:0007669"/>
    <property type="project" value="UniProtKB-SubCell"/>
</dbReference>
<evidence type="ECO:0000256" key="4">
    <source>
        <dbReference type="ARBA" id="ARBA00022764"/>
    </source>
</evidence>
<keyword evidence="4" id="KW-0574">Periplasm</keyword>
<dbReference type="STRING" id="399736.SAMN04489720_1067"/>
<dbReference type="PANTHER" id="PTHR30222">
    <property type="entry name" value="SPERMIDINE/PUTRESCINE-BINDING PERIPLASMIC PROTEIN"/>
    <property type="match status" value="1"/>
</dbReference>
<gene>
    <name evidence="5" type="ORF">SAMN04489720_1067</name>
</gene>
<dbReference type="Gene3D" id="3.40.190.10">
    <property type="entry name" value="Periplasmic binding protein-like II"/>
    <property type="match status" value="2"/>
</dbReference>
<dbReference type="PANTHER" id="PTHR30222:SF17">
    <property type="entry name" value="SPERMIDINE_PUTRESCINE-BINDING PERIPLASMIC PROTEIN"/>
    <property type="match status" value="1"/>
</dbReference>
<dbReference type="OrthoDB" id="9769319at2"/>
<dbReference type="EMBL" id="LT629695">
    <property type="protein sequence ID" value="SDH37085.1"/>
    <property type="molecule type" value="Genomic_DNA"/>
</dbReference>
<organism evidence="5 6">
    <name type="scientific">Agrococcus jejuensis</name>
    <dbReference type="NCBI Taxonomy" id="399736"/>
    <lineage>
        <taxon>Bacteria</taxon>
        <taxon>Bacillati</taxon>
        <taxon>Actinomycetota</taxon>
        <taxon>Actinomycetes</taxon>
        <taxon>Micrococcales</taxon>
        <taxon>Microbacteriaceae</taxon>
        <taxon>Agrococcus</taxon>
    </lineage>
</organism>